<dbReference type="CDD" id="cd17652">
    <property type="entry name" value="A_NRPS_CmdD_like"/>
    <property type="match status" value="1"/>
</dbReference>
<dbReference type="InterPro" id="IPR020806">
    <property type="entry name" value="PKS_PP-bd"/>
</dbReference>
<evidence type="ECO:0000256" key="5">
    <source>
        <dbReference type="ARBA" id="ARBA00022598"/>
    </source>
</evidence>
<dbReference type="FunFam" id="3.30.559.30:FF:000001">
    <property type="entry name" value="Non-ribosomal peptide synthetase"/>
    <property type="match status" value="1"/>
</dbReference>
<dbReference type="InterPro" id="IPR045851">
    <property type="entry name" value="AMP-bd_C_sf"/>
</dbReference>
<dbReference type="InterPro" id="IPR041464">
    <property type="entry name" value="TubC_N"/>
</dbReference>
<sequence length="1573" mass="173067">MKPIESFLSDLYRLDVKLWVEGTDDKRQDGSEQTRLRCNAPEDILTADLSAQISARKAEIIAFLNQAHAASHLSLPEIQAIARPEHVSLSFAQQRLWFLDQMEPNSPLYNIPAAARLTGTLDAIALDQSFNAIVQRHESLRTAFQAVDGQPVQMIVPELTVPLQRVDLSTLDKAEQEVRVLQLAQQEAQQPFDLTQAPLLRVTLIRLTDTEHVVLLTMHHIISDAWSMDILLQELTALYGAFSAGQPSPLSELSIQYADLAVWQRQWLQGEVLERHLSYWHQQLGGNLPILQLPSDRPRPRVQSFRGAKHTFTLSAELTAALKALSQQAGVTLFMTLLASFKVLLHRYTGQADLLVGSPIANRNRSEIEGLIGFFVNTLVLRSNLADNPTFRELLQQVQQTTLAAYEHQDLPFEKLVEELQPERDLSYSPLFQVKFALENAPTSDLNLADLTMSFLQFESSTAKLDLSLDMSEEVSDTGAARLGGTFEYSTDLFDKATIQAMAEHFQCLLTGIVAHPDQCISDLPLLTEAERYQQFVTWNDTQVEYAQDECFHQRFEAQVEQTPNAIALVFQDEQLTYAELNRQSNQLAYYLQNQGVKPEVVVGLCVERSPAMILGLLGILKAGGAYLPLDPTYPPERLAFMLADAQVPLLVTTSTSATHLPNPTAQVIKLDADWPTISQEPEHNPSSAVTVENLAYLIYTSGSTGTPKGVLVPHAGLVNLTDDKIRTCQVRPDSRVLQFFSLSFDASVPEIVMSLGCGAALHLAPPEDLLPGPGLLKLLREQAITHITAPPSALTALPPADLPALQMVLVGGEAPSPELIAQWSKGRLFINAYGPTETTVNASMVPCEAGAEPTLRPAANKQLYILDRHLQLLPIGVPGELYIGGIGLARGYLNRPEKTAAAFVDFGLPLFDAGLDTGQLLSPNSKIPSAAQQSHAFEAINPESTRLYKTGDLACYRRDGHIKLLGRLDHQVKIRGFRIELGEIEARLAQHPAVQESVVIVREDQPGERRLVAYVATSSDPAPTTSELHRFVAKTLPKYMVPAVFVRLEALPLNPNGKVDRQALPAPDTLRPALAETFVAPRNSTETCLVQVFADVLEVKQVGVHDDFFELGGHSLLATKLIARLLKDFQIELAIADLFESPTVAGLAERIESLRQASGSQSASQEATHQTIAAFLKAEAVLDPTIRPAPGSSRAIAPACGIFLTGATGFLGAFLLAELLQQTTAKIYCLVRSHSQASAQHKLQASLTSYQLWHDAWQSRIIPIVGDLAQPRLGLTESQFQALARDADMIYHSGAWVHHASPYSLLKASNVLGTEEVLRLACHTKVKPVHFMSATSVFAPADVANPQVIREQEDITNHAPLGGYNQSKWVAEHLVVMAGDRGLPVAIYRLGRISGHSQTGVFNPNDFLYRLIIGCVELGYVPKDAEMLLDMIPVDYASRAIAYLSQQPSSQTQPFHLVHPQPVSSSILFEALRSQGYTVQQISEQHWRSKLLHIAETSPNHPLYPLIPLLTAPSQPSSEPSLEAVLRFDCQNTLNGLAKSEIACPPLDQSLLHTYFTYLSQNGWLKQSEPQT</sequence>
<dbReference type="InterPro" id="IPR010080">
    <property type="entry name" value="Thioester_reductase-like_dom"/>
</dbReference>
<dbReference type="Pfam" id="PF07993">
    <property type="entry name" value="NAD_binding_4"/>
    <property type="match status" value="1"/>
</dbReference>
<dbReference type="GO" id="GO:0008610">
    <property type="term" value="P:lipid biosynthetic process"/>
    <property type="evidence" value="ECO:0007669"/>
    <property type="project" value="UniProtKB-ARBA"/>
</dbReference>
<name>A8ZKN8_ACAM1</name>
<keyword evidence="3" id="KW-0596">Phosphopantetheine</keyword>
<dbReference type="Gene3D" id="3.30.559.10">
    <property type="entry name" value="Chloramphenicol acetyltransferase-like domain"/>
    <property type="match status" value="1"/>
</dbReference>
<dbReference type="GO" id="GO:0005840">
    <property type="term" value="C:ribosome"/>
    <property type="evidence" value="ECO:0007669"/>
    <property type="project" value="UniProtKB-KW"/>
</dbReference>
<dbReference type="Proteomes" id="UP000000268">
    <property type="component" value="Plasmid pREB1"/>
</dbReference>
<evidence type="ECO:0000256" key="1">
    <source>
        <dbReference type="ARBA" id="ARBA00001957"/>
    </source>
</evidence>
<dbReference type="Gene3D" id="3.30.300.30">
    <property type="match status" value="1"/>
</dbReference>
<dbReference type="FunFam" id="3.40.50.12780:FF:000012">
    <property type="entry name" value="Non-ribosomal peptide synthetase"/>
    <property type="match status" value="1"/>
</dbReference>
<evidence type="ECO:0000313" key="7">
    <source>
        <dbReference type="EMBL" id="ABW31356.1"/>
    </source>
</evidence>
<evidence type="ECO:0000259" key="6">
    <source>
        <dbReference type="PROSITE" id="PS50075"/>
    </source>
</evidence>
<evidence type="ECO:0000256" key="4">
    <source>
        <dbReference type="ARBA" id="ARBA00022553"/>
    </source>
</evidence>
<dbReference type="SUPFAM" id="SSF47336">
    <property type="entry name" value="ACP-like"/>
    <property type="match status" value="1"/>
</dbReference>
<accession>A8ZKN8</accession>
<dbReference type="InterPro" id="IPR044894">
    <property type="entry name" value="TubC_N_sf"/>
</dbReference>
<dbReference type="Pfam" id="PF18563">
    <property type="entry name" value="TubC_N"/>
    <property type="match status" value="1"/>
</dbReference>
<keyword evidence="7" id="KW-0614">Plasmid</keyword>
<feature type="domain" description="Carrier" evidence="6">
    <location>
        <begin position="1081"/>
        <end position="1156"/>
    </location>
</feature>
<dbReference type="SUPFAM" id="SSF52777">
    <property type="entry name" value="CoA-dependent acyltransferases"/>
    <property type="match status" value="2"/>
</dbReference>
<dbReference type="Gene3D" id="2.30.38.10">
    <property type="entry name" value="Luciferase, Domain 3"/>
    <property type="match status" value="1"/>
</dbReference>
<evidence type="ECO:0000256" key="3">
    <source>
        <dbReference type="ARBA" id="ARBA00022450"/>
    </source>
</evidence>
<dbReference type="InterPro" id="IPR001242">
    <property type="entry name" value="Condensation_dom"/>
</dbReference>
<dbReference type="Gene3D" id="3.30.559.30">
    <property type="entry name" value="Nonribosomal peptide synthetase, condensation domain"/>
    <property type="match status" value="1"/>
</dbReference>
<reference evidence="7 8" key="1">
    <citation type="journal article" date="2008" name="Proc. Natl. Acad. Sci. U.S.A.">
        <title>Niche adaptation and genome expansion in the chlorophyll d-producing cyanobacterium Acaryochloris marina.</title>
        <authorList>
            <person name="Swingley W.D."/>
            <person name="Chen M."/>
            <person name="Cheung P.C."/>
            <person name="Conrad A.L."/>
            <person name="Dejesa L.C."/>
            <person name="Hao J."/>
            <person name="Honchak B.M."/>
            <person name="Karbach L.E."/>
            <person name="Kurdoglu A."/>
            <person name="Lahiri S."/>
            <person name="Mastrian S.D."/>
            <person name="Miyashita H."/>
            <person name="Page L."/>
            <person name="Ramakrishna P."/>
            <person name="Satoh S."/>
            <person name="Sattley W.M."/>
            <person name="Shimada Y."/>
            <person name="Taylor H.L."/>
            <person name="Tomo T."/>
            <person name="Tsuchiya T."/>
            <person name="Wang Z.T."/>
            <person name="Raymond J."/>
            <person name="Mimuro M."/>
            <person name="Blankenship R.E."/>
            <person name="Touchman J.W."/>
        </authorList>
    </citation>
    <scope>NUCLEOTIDE SEQUENCE [LARGE SCALE GENOMIC DNA]</scope>
    <source>
        <strain evidence="8">MBIC 11017</strain>
        <plasmid evidence="8">Plasmid pREB1</plasmid>
    </source>
</reference>
<dbReference type="SUPFAM" id="SSF56801">
    <property type="entry name" value="Acetyl-CoA synthetase-like"/>
    <property type="match status" value="1"/>
</dbReference>
<keyword evidence="5" id="KW-0436">Ligase</keyword>
<dbReference type="Gene3D" id="3.40.50.980">
    <property type="match status" value="2"/>
</dbReference>
<dbReference type="Pfam" id="PF13193">
    <property type="entry name" value="AMP-binding_C"/>
    <property type="match status" value="1"/>
</dbReference>
<dbReference type="GO" id="GO:0043041">
    <property type="term" value="P:amino acid activation for nonribosomal peptide biosynthetic process"/>
    <property type="evidence" value="ECO:0007669"/>
    <property type="project" value="TreeGrafter"/>
</dbReference>
<dbReference type="InterPro" id="IPR036291">
    <property type="entry name" value="NAD(P)-bd_dom_sf"/>
</dbReference>
<dbReference type="FunFam" id="3.30.300.30:FF:000010">
    <property type="entry name" value="Enterobactin synthetase component F"/>
    <property type="match status" value="1"/>
</dbReference>
<comment type="similarity">
    <text evidence="2">Belongs to the ATP-dependent AMP-binding enzyme family.</text>
</comment>
<dbReference type="PROSITE" id="PS00455">
    <property type="entry name" value="AMP_BINDING"/>
    <property type="match status" value="1"/>
</dbReference>
<dbReference type="GO" id="GO:0005829">
    <property type="term" value="C:cytosol"/>
    <property type="evidence" value="ECO:0007669"/>
    <property type="project" value="TreeGrafter"/>
</dbReference>
<dbReference type="GO" id="GO:0016874">
    <property type="term" value="F:ligase activity"/>
    <property type="evidence" value="ECO:0007669"/>
    <property type="project" value="UniProtKB-KW"/>
</dbReference>
<dbReference type="FunFam" id="1.10.1200.10:FF:000005">
    <property type="entry name" value="Nonribosomal peptide synthetase 1"/>
    <property type="match status" value="1"/>
</dbReference>
<dbReference type="PANTHER" id="PTHR45527">
    <property type="entry name" value="NONRIBOSOMAL PEPTIDE SYNTHETASE"/>
    <property type="match status" value="1"/>
</dbReference>
<dbReference type="InterPro" id="IPR025110">
    <property type="entry name" value="AMP-bd_C"/>
</dbReference>
<dbReference type="GO" id="GO:0031177">
    <property type="term" value="F:phosphopantetheine binding"/>
    <property type="evidence" value="ECO:0007669"/>
    <property type="project" value="InterPro"/>
</dbReference>
<dbReference type="Pfam" id="PF00550">
    <property type="entry name" value="PP-binding"/>
    <property type="match status" value="1"/>
</dbReference>
<dbReference type="InterPro" id="IPR009081">
    <property type="entry name" value="PP-bd_ACP"/>
</dbReference>
<dbReference type="KEGG" id="amr:AM1_A0236"/>
<dbReference type="InterPro" id="IPR010071">
    <property type="entry name" value="AA_adenyl_dom"/>
</dbReference>
<protein>
    <submittedName>
        <fullName evidence="7">Nonribosomal protein synthetase</fullName>
    </submittedName>
</protein>
<evidence type="ECO:0000313" key="8">
    <source>
        <dbReference type="Proteomes" id="UP000000268"/>
    </source>
</evidence>
<dbReference type="CDD" id="cd05235">
    <property type="entry name" value="SDR_e1"/>
    <property type="match status" value="1"/>
</dbReference>
<dbReference type="EMBL" id="CP000838">
    <property type="protein sequence ID" value="ABW31356.1"/>
    <property type="molecule type" value="Genomic_DNA"/>
</dbReference>
<comment type="cofactor">
    <cofactor evidence="1">
        <name>pantetheine 4'-phosphate</name>
        <dbReference type="ChEBI" id="CHEBI:47942"/>
    </cofactor>
</comment>
<dbReference type="Pfam" id="PF00501">
    <property type="entry name" value="AMP-binding"/>
    <property type="match status" value="1"/>
</dbReference>
<dbReference type="PROSITE" id="PS00012">
    <property type="entry name" value="PHOSPHOPANTETHEINE"/>
    <property type="match status" value="1"/>
</dbReference>
<dbReference type="RefSeq" id="WP_012166734.1">
    <property type="nucleotide sequence ID" value="NC_009926.1"/>
</dbReference>
<organism evidence="7 8">
    <name type="scientific">Acaryochloris marina (strain MBIC 11017)</name>
    <dbReference type="NCBI Taxonomy" id="329726"/>
    <lineage>
        <taxon>Bacteria</taxon>
        <taxon>Bacillati</taxon>
        <taxon>Cyanobacteriota</taxon>
        <taxon>Cyanophyceae</taxon>
        <taxon>Acaryochloridales</taxon>
        <taxon>Acaryochloridaceae</taxon>
        <taxon>Acaryochloris</taxon>
    </lineage>
</organism>
<dbReference type="Gene3D" id="1.10.1200.10">
    <property type="entry name" value="ACP-like"/>
    <property type="match status" value="1"/>
</dbReference>
<dbReference type="InterPro" id="IPR036736">
    <property type="entry name" value="ACP-like_sf"/>
</dbReference>
<dbReference type="NCBIfam" id="TIGR01746">
    <property type="entry name" value="Thioester-redct"/>
    <property type="match status" value="1"/>
</dbReference>
<dbReference type="Gene3D" id="3.40.50.720">
    <property type="entry name" value="NAD(P)-binding Rossmann-like Domain"/>
    <property type="match status" value="1"/>
</dbReference>
<dbReference type="SMART" id="SM00823">
    <property type="entry name" value="PKS_PP"/>
    <property type="match status" value="1"/>
</dbReference>
<proteinExistence type="inferred from homology"/>
<keyword evidence="8" id="KW-1185">Reference proteome</keyword>
<dbReference type="OrthoDB" id="9765680at2"/>
<geneLocation type="plasmid" evidence="7 8">
    <name>pREB1</name>
</geneLocation>
<dbReference type="FunFam" id="3.30.559.10:FF:000012">
    <property type="entry name" value="Non-ribosomal peptide synthetase"/>
    <property type="match status" value="1"/>
</dbReference>
<dbReference type="InterPro" id="IPR023213">
    <property type="entry name" value="CAT-like_dom_sf"/>
</dbReference>
<dbReference type="InterPro" id="IPR013120">
    <property type="entry name" value="FAR_NAD-bd"/>
</dbReference>
<evidence type="ECO:0000256" key="2">
    <source>
        <dbReference type="ARBA" id="ARBA00006432"/>
    </source>
</evidence>
<dbReference type="FunFam" id="3.40.50.980:FF:000001">
    <property type="entry name" value="Non-ribosomal peptide synthetase"/>
    <property type="match status" value="1"/>
</dbReference>
<dbReference type="GO" id="GO:0044550">
    <property type="term" value="P:secondary metabolite biosynthetic process"/>
    <property type="evidence" value="ECO:0007669"/>
    <property type="project" value="UniProtKB-ARBA"/>
</dbReference>
<dbReference type="InterPro" id="IPR020845">
    <property type="entry name" value="AMP-binding_CS"/>
</dbReference>
<dbReference type="PROSITE" id="PS50075">
    <property type="entry name" value="CARRIER"/>
    <property type="match status" value="1"/>
</dbReference>
<dbReference type="Pfam" id="PF00668">
    <property type="entry name" value="Condensation"/>
    <property type="match status" value="1"/>
</dbReference>
<dbReference type="InterPro" id="IPR000873">
    <property type="entry name" value="AMP-dep_synth/lig_dom"/>
</dbReference>
<dbReference type="CDD" id="cd19531">
    <property type="entry name" value="LCL_NRPS-like"/>
    <property type="match status" value="1"/>
</dbReference>
<gene>
    <name evidence="7" type="ordered locus">AM1_A0236</name>
</gene>
<dbReference type="SUPFAM" id="SSF51735">
    <property type="entry name" value="NAD(P)-binding Rossmann-fold domains"/>
    <property type="match status" value="1"/>
</dbReference>
<keyword evidence="7" id="KW-0687">Ribonucleoprotein</keyword>
<keyword evidence="7" id="KW-0689">Ribosomal protein</keyword>
<dbReference type="Gene3D" id="1.10.10.1830">
    <property type="entry name" value="Non-ribosomal peptide synthase, adenylation domain"/>
    <property type="match status" value="1"/>
</dbReference>
<dbReference type="PANTHER" id="PTHR45527:SF1">
    <property type="entry name" value="FATTY ACID SYNTHASE"/>
    <property type="match status" value="1"/>
</dbReference>
<dbReference type="InterPro" id="IPR006162">
    <property type="entry name" value="Ppantetheine_attach_site"/>
</dbReference>
<dbReference type="HOGENOM" id="CLU_000022_2_4_3"/>
<keyword evidence="4" id="KW-0597">Phosphoprotein</keyword>
<dbReference type="NCBIfam" id="TIGR01733">
    <property type="entry name" value="AA-adenyl-dom"/>
    <property type="match status" value="1"/>
</dbReference>